<evidence type="ECO:0000256" key="2">
    <source>
        <dbReference type="SAM" id="SignalP"/>
    </source>
</evidence>
<dbReference type="EMBL" id="CAIJCS010000022">
    <property type="protein sequence ID" value="CAC9934161.1"/>
    <property type="molecule type" value="Genomic_DNA"/>
</dbReference>
<dbReference type="InterPro" id="IPR050229">
    <property type="entry name" value="GlpE_sulfurtransferase"/>
</dbReference>
<dbReference type="PROSITE" id="PS51257">
    <property type="entry name" value="PROKAR_LIPOPROTEIN"/>
    <property type="match status" value="1"/>
</dbReference>
<accession>A0A6V6Y7Y7</accession>
<sequence>MKLGKVFAVTALSALLLVGCGNGANNQADNETANAGAEAPAVEMKDLPGTSRDGSEVEIEMASMNLVKAVEEGKYQMISTEDLKKKVDAKEDMVLIDTMPAKSYDKNHIPGALNAELPVTMEEVTPEQREAFVKALGDDKAKEIVLYCGFVGCERSHVGALIAQEEGFTNVVRHPGGIGAWMEAQYPVEAAK</sequence>
<dbReference type="PANTHER" id="PTHR43031:SF16">
    <property type="entry name" value="OXIDOREDUCTASE"/>
    <property type="match status" value="1"/>
</dbReference>
<feature type="region of interest" description="Disordered" evidence="1">
    <location>
        <begin position="29"/>
        <end position="54"/>
    </location>
</feature>
<dbReference type="PROSITE" id="PS50206">
    <property type="entry name" value="RHODANESE_3"/>
    <property type="match status" value="1"/>
</dbReference>
<reference evidence="4 5" key="1">
    <citation type="submission" date="2020-06" db="EMBL/GenBank/DDBJ databases">
        <authorList>
            <person name="Criscuolo A."/>
        </authorList>
    </citation>
    <scope>NUCLEOTIDE SEQUENCE [LARGE SCALE GENOMIC DNA]</scope>
    <source>
        <strain evidence="4">1804121828</strain>
    </source>
</reference>
<comment type="caution">
    <text evidence="4">The sequence shown here is derived from an EMBL/GenBank/DDBJ whole genome shotgun (WGS) entry which is preliminary data.</text>
</comment>
<dbReference type="SMART" id="SM00450">
    <property type="entry name" value="RHOD"/>
    <property type="match status" value="1"/>
</dbReference>
<dbReference type="AlphaFoldDB" id="A0A6V6Y7Y7"/>
<evidence type="ECO:0000313" key="5">
    <source>
        <dbReference type="Proteomes" id="UP000586454"/>
    </source>
</evidence>
<evidence type="ECO:0000256" key="1">
    <source>
        <dbReference type="SAM" id="MobiDB-lite"/>
    </source>
</evidence>
<feature type="signal peptide" evidence="2">
    <location>
        <begin position="1"/>
        <end position="23"/>
    </location>
</feature>
<dbReference type="InterPro" id="IPR036873">
    <property type="entry name" value="Rhodanese-like_dom_sf"/>
</dbReference>
<dbReference type="InterPro" id="IPR001763">
    <property type="entry name" value="Rhodanese-like_dom"/>
</dbReference>
<evidence type="ECO:0000259" key="3">
    <source>
        <dbReference type="PROSITE" id="PS50206"/>
    </source>
</evidence>
<organism evidence="4 5">
    <name type="scientific">Aedoeadaptatus nemausensis</name>
    <dbReference type="NCBI Taxonomy" id="2582829"/>
    <lineage>
        <taxon>Bacteria</taxon>
        <taxon>Bacillati</taxon>
        <taxon>Bacillota</taxon>
        <taxon>Tissierellia</taxon>
        <taxon>Tissierellales</taxon>
        <taxon>Peptoniphilaceae</taxon>
        <taxon>Aedoeadaptatus</taxon>
    </lineage>
</organism>
<dbReference type="Pfam" id="PF00581">
    <property type="entry name" value="Rhodanese"/>
    <property type="match status" value="1"/>
</dbReference>
<keyword evidence="2" id="KW-0732">Signal</keyword>
<keyword evidence="5" id="KW-1185">Reference proteome</keyword>
<dbReference type="Proteomes" id="UP000586454">
    <property type="component" value="Unassembled WGS sequence"/>
</dbReference>
<dbReference type="RefSeq" id="WP_246285916.1">
    <property type="nucleotide sequence ID" value="NZ_CAIJCS010000022.1"/>
</dbReference>
<feature type="chain" id="PRO_5028255275" evidence="2">
    <location>
        <begin position="24"/>
        <end position="192"/>
    </location>
</feature>
<evidence type="ECO:0000313" key="4">
    <source>
        <dbReference type="EMBL" id="CAC9934161.1"/>
    </source>
</evidence>
<dbReference type="SUPFAM" id="SSF52821">
    <property type="entry name" value="Rhodanese/Cell cycle control phosphatase"/>
    <property type="match status" value="1"/>
</dbReference>
<dbReference type="CDD" id="cd00158">
    <property type="entry name" value="RHOD"/>
    <property type="match status" value="1"/>
</dbReference>
<name>A0A6V6Y7Y7_9FIRM</name>
<protein>
    <submittedName>
        <fullName evidence="4">Rhodanese-like protein</fullName>
    </submittedName>
</protein>
<dbReference type="Gene3D" id="3.40.250.10">
    <property type="entry name" value="Rhodanese-like domain"/>
    <property type="match status" value="1"/>
</dbReference>
<proteinExistence type="predicted"/>
<dbReference type="PANTHER" id="PTHR43031">
    <property type="entry name" value="FAD-DEPENDENT OXIDOREDUCTASE"/>
    <property type="match status" value="1"/>
</dbReference>
<feature type="domain" description="Rhodanese" evidence="3">
    <location>
        <begin position="89"/>
        <end position="190"/>
    </location>
</feature>
<gene>
    <name evidence="4" type="ORF">PEPNEM18_01352</name>
</gene>